<dbReference type="PANTHER" id="PTHR36573:SF1">
    <property type="entry name" value="INTERMEMBRANE PHOSPHOLIPID TRANSPORT SYSTEM BINDING PROTEIN MLAC"/>
    <property type="match status" value="1"/>
</dbReference>
<evidence type="ECO:0000313" key="3">
    <source>
        <dbReference type="Proteomes" id="UP000198851"/>
    </source>
</evidence>
<feature type="signal peptide" evidence="1">
    <location>
        <begin position="1"/>
        <end position="32"/>
    </location>
</feature>
<dbReference type="EMBL" id="FOSZ01000006">
    <property type="protein sequence ID" value="SFL17945.1"/>
    <property type="molecule type" value="Genomic_DNA"/>
</dbReference>
<keyword evidence="3" id="KW-1185">Reference proteome</keyword>
<organism evidence="2 3">
    <name type="scientific">Shimia haliotis</name>
    <dbReference type="NCBI Taxonomy" id="1280847"/>
    <lineage>
        <taxon>Bacteria</taxon>
        <taxon>Pseudomonadati</taxon>
        <taxon>Pseudomonadota</taxon>
        <taxon>Alphaproteobacteria</taxon>
        <taxon>Rhodobacterales</taxon>
        <taxon>Roseobacteraceae</taxon>
    </lineage>
</organism>
<protein>
    <submittedName>
        <fullName evidence="2">Phospholipid transport system substrate-binding protein</fullName>
    </submittedName>
</protein>
<reference evidence="3" key="1">
    <citation type="submission" date="2016-10" db="EMBL/GenBank/DDBJ databases">
        <authorList>
            <person name="Varghese N."/>
            <person name="Submissions S."/>
        </authorList>
    </citation>
    <scope>NUCLEOTIDE SEQUENCE [LARGE SCALE GENOMIC DNA]</scope>
    <source>
        <strain evidence="3">DSM 28453</strain>
    </source>
</reference>
<dbReference type="Proteomes" id="UP000198851">
    <property type="component" value="Unassembled WGS sequence"/>
</dbReference>
<dbReference type="Pfam" id="PF05494">
    <property type="entry name" value="MlaC"/>
    <property type="match status" value="1"/>
</dbReference>
<evidence type="ECO:0000313" key="2">
    <source>
        <dbReference type="EMBL" id="SFL17945.1"/>
    </source>
</evidence>
<dbReference type="PANTHER" id="PTHR36573">
    <property type="entry name" value="INTERMEMBRANE PHOSPHOLIPID TRANSPORT SYSTEM BINDING PROTEIN MLAC"/>
    <property type="match status" value="1"/>
</dbReference>
<accession>A0A1I4FJ18</accession>
<dbReference type="Gene3D" id="3.10.450.710">
    <property type="entry name" value="Tgt2/MlaC"/>
    <property type="match status" value="1"/>
</dbReference>
<dbReference type="InterPro" id="IPR008869">
    <property type="entry name" value="MlaC/ttg2D"/>
</dbReference>
<keyword evidence="1" id="KW-0732">Signal</keyword>
<name>A0A1I4FJ18_9RHOB</name>
<proteinExistence type="predicted"/>
<dbReference type="InterPro" id="IPR042245">
    <property type="entry name" value="Tgt2/MlaC_sf"/>
</dbReference>
<dbReference type="AlphaFoldDB" id="A0A1I4FJ18"/>
<evidence type="ECO:0000256" key="1">
    <source>
        <dbReference type="SAM" id="SignalP"/>
    </source>
</evidence>
<feature type="chain" id="PRO_5011458993" evidence="1">
    <location>
        <begin position="33"/>
        <end position="204"/>
    </location>
</feature>
<dbReference type="InterPro" id="IPR006311">
    <property type="entry name" value="TAT_signal"/>
</dbReference>
<dbReference type="PROSITE" id="PS51318">
    <property type="entry name" value="TAT"/>
    <property type="match status" value="1"/>
</dbReference>
<dbReference type="STRING" id="1280847.SAMN04488036_10686"/>
<sequence length="204" mass="22092">MTTPMTISKVSRRGFLASAAASLAVLATPALALTDAQAKSLVDRAVADINKVIASGKPLNSMIRDFEKIFSKYADVNIIARSALGPDARRLTSSQSRAYTKAFQGYIARKYGKRFNEFVGGQIEVNGVRKVKSFHEVKGTARLRGQAPFEVNFLVSDKSGSSKFFDMIIEGISLRLSEKAEIGAMLDKNKGDINALIAELKKAG</sequence>
<gene>
    <name evidence="2" type="ORF">SAMN04488036_10686</name>
</gene>